<dbReference type="AlphaFoldDB" id="A0A0U3D5Q3"/>
<keyword evidence="2" id="KW-1185">Reference proteome</keyword>
<dbReference type="Proteomes" id="UP000060699">
    <property type="component" value="Chromosome"/>
</dbReference>
<accession>A0A0U3D5Q3</accession>
<dbReference type="KEGG" id="rdp:RD2015_4509"/>
<sequence>MIVRSWSEISNEEMSEESIRKKFDYQRGYRFYPNTYEKGLSMDTLIGWNVRMYVIDGVCTCKQAGQIWEVARGQFIDLVPGDYVFDTSSSPVHLMRVAYLPQLATI</sequence>
<evidence type="ECO:0000313" key="2">
    <source>
        <dbReference type="Proteomes" id="UP000060699"/>
    </source>
</evidence>
<reference evidence="1 2" key="1">
    <citation type="submission" date="2015-12" db="EMBL/GenBank/DDBJ databases">
        <title>Complete genome of Roseateles depolymerans KCTC 42856.</title>
        <authorList>
            <person name="Kim K.M."/>
        </authorList>
    </citation>
    <scope>NUCLEOTIDE SEQUENCE [LARGE SCALE GENOMIC DNA]</scope>
    <source>
        <strain evidence="1 2">KCTC 42856</strain>
    </source>
</reference>
<protein>
    <submittedName>
        <fullName evidence="1">Uncharacterized protein</fullName>
    </submittedName>
</protein>
<name>A0A0U3D5Q3_9BURK</name>
<evidence type="ECO:0000313" key="1">
    <source>
        <dbReference type="EMBL" id="ALV08950.1"/>
    </source>
</evidence>
<gene>
    <name evidence="1" type="ORF">RD2015_4509</name>
</gene>
<dbReference type="EMBL" id="CP013729">
    <property type="protein sequence ID" value="ALV08950.1"/>
    <property type="molecule type" value="Genomic_DNA"/>
</dbReference>
<proteinExistence type="predicted"/>
<organism evidence="1 2">
    <name type="scientific">Roseateles depolymerans</name>
    <dbReference type="NCBI Taxonomy" id="76731"/>
    <lineage>
        <taxon>Bacteria</taxon>
        <taxon>Pseudomonadati</taxon>
        <taxon>Pseudomonadota</taxon>
        <taxon>Betaproteobacteria</taxon>
        <taxon>Burkholderiales</taxon>
        <taxon>Sphaerotilaceae</taxon>
        <taxon>Roseateles</taxon>
    </lineage>
</organism>